<evidence type="ECO:0000313" key="8">
    <source>
        <dbReference type="EMBL" id="ATA80965.1"/>
    </source>
</evidence>
<feature type="transmembrane region" description="Helical" evidence="6">
    <location>
        <begin position="6"/>
        <end position="28"/>
    </location>
</feature>
<dbReference type="InterPro" id="IPR000209">
    <property type="entry name" value="Peptidase_S8/S53_dom"/>
</dbReference>
<dbReference type="Pfam" id="PF00082">
    <property type="entry name" value="Peptidase_S8"/>
    <property type="match status" value="1"/>
</dbReference>
<keyword evidence="6" id="KW-0472">Membrane</keyword>
<keyword evidence="3 5" id="KW-0378">Hydrolase</keyword>
<keyword evidence="9" id="KW-1185">Reference proteome</keyword>
<protein>
    <submittedName>
        <fullName evidence="8">Peptidase S8</fullName>
    </submittedName>
</protein>
<dbReference type="PROSITE" id="PS00137">
    <property type="entry name" value="SUBTILASE_HIS"/>
    <property type="match status" value="1"/>
</dbReference>
<keyword evidence="2 5" id="KW-0645">Protease</keyword>
<keyword evidence="4 5" id="KW-0720">Serine protease</keyword>
<evidence type="ECO:0000313" key="9">
    <source>
        <dbReference type="Proteomes" id="UP000217276"/>
    </source>
</evidence>
<dbReference type="Proteomes" id="UP000217276">
    <property type="component" value="Chromosome"/>
</dbReference>
<comment type="similarity">
    <text evidence="1 5">Belongs to the peptidase S8 family.</text>
</comment>
<dbReference type="InterPro" id="IPR023828">
    <property type="entry name" value="Peptidase_S8_Ser-AS"/>
</dbReference>
<feature type="active site" description="Charge relay system" evidence="5">
    <location>
        <position position="222"/>
    </location>
</feature>
<reference evidence="9" key="1">
    <citation type="submission" date="2017-06" db="EMBL/GenBank/DDBJ databases">
        <title>Capnocytophaga spp. assemblies.</title>
        <authorList>
            <person name="Gulvik C.A."/>
        </authorList>
    </citation>
    <scope>NUCLEOTIDE SEQUENCE [LARGE SCALE GENOMIC DNA]</scope>
    <source>
        <strain evidence="9">H6253</strain>
    </source>
</reference>
<dbReference type="InterPro" id="IPR015500">
    <property type="entry name" value="Peptidase_S8_subtilisin-rel"/>
</dbReference>
<feature type="active site" description="Charge relay system" evidence="5">
    <location>
        <position position="188"/>
    </location>
</feature>
<dbReference type="AlphaFoldDB" id="A0A250F9M9"/>
<evidence type="ECO:0000259" key="7">
    <source>
        <dbReference type="Pfam" id="PF00082"/>
    </source>
</evidence>
<sequence length="443" mass="50114">MNKYPFKYYLILFLALLLSILFWFLVLLRYQWERGGRPYFTPPTGSVSQPPALPSNYYRVKPIDRDKIIIDTISRRKIVSDLLNLAIKDTVYQAKRFVQEFTQKFDTTQYRINYVDSTINYMQLKVADADRAAFKQKVKTEMPAYDLLVWDEALFDKQAAESNRYLQAENLYPLRQLSTSHIKVAVIDNGFDLQHPSLAGRYLKPYNATDNSTDVSPLPINHGTAVASIIVGNKYADIQGIVPSAQLIPIKVADANGMMSSTYIIKAVLYAIKNQADVVNISLGANLQGLDYLPEPYQQEFIKNEAKDEETFWKELFAYSEKNKTIIVLAAGNDNMLTGFDPLQRAENTIKVGAVDEHNRKSKFSNYGTLTTLYAQGENIKVASTGNQTEITQGTSFAAPIVTAFVVALKSKYPQFSSSQIIAELKKNTIYQQQLAVLYNKTF</sequence>
<dbReference type="GO" id="GO:0004252">
    <property type="term" value="F:serine-type endopeptidase activity"/>
    <property type="evidence" value="ECO:0007669"/>
    <property type="project" value="UniProtKB-UniRule"/>
</dbReference>
<dbReference type="EMBL" id="CP022384">
    <property type="protein sequence ID" value="ATA80965.1"/>
    <property type="molecule type" value="Genomic_DNA"/>
</dbReference>
<evidence type="ECO:0000256" key="4">
    <source>
        <dbReference type="ARBA" id="ARBA00022825"/>
    </source>
</evidence>
<feature type="active site" description="Charge relay system" evidence="5">
    <location>
        <position position="396"/>
    </location>
</feature>
<evidence type="ECO:0000256" key="6">
    <source>
        <dbReference type="SAM" id="Phobius"/>
    </source>
</evidence>
<dbReference type="InterPro" id="IPR036852">
    <property type="entry name" value="Peptidase_S8/S53_dom_sf"/>
</dbReference>
<dbReference type="PRINTS" id="PR00723">
    <property type="entry name" value="SUBTILISIN"/>
</dbReference>
<gene>
    <name evidence="8" type="ORF">CGC53_00640</name>
</gene>
<evidence type="ECO:0000256" key="2">
    <source>
        <dbReference type="ARBA" id="ARBA00022670"/>
    </source>
</evidence>
<organism evidence="8 9">
    <name type="scientific">Capnocytophaga leadbetteri</name>
    <dbReference type="NCBI Taxonomy" id="327575"/>
    <lineage>
        <taxon>Bacteria</taxon>
        <taxon>Pseudomonadati</taxon>
        <taxon>Bacteroidota</taxon>
        <taxon>Flavobacteriia</taxon>
        <taxon>Flavobacteriales</taxon>
        <taxon>Flavobacteriaceae</taxon>
        <taxon>Capnocytophaga</taxon>
    </lineage>
</organism>
<dbReference type="PROSITE" id="PS51892">
    <property type="entry name" value="SUBTILASE"/>
    <property type="match status" value="1"/>
</dbReference>
<dbReference type="InterPro" id="IPR050131">
    <property type="entry name" value="Peptidase_S8_subtilisin-like"/>
</dbReference>
<evidence type="ECO:0000256" key="3">
    <source>
        <dbReference type="ARBA" id="ARBA00022801"/>
    </source>
</evidence>
<keyword evidence="6" id="KW-0812">Transmembrane</keyword>
<dbReference type="KEGG" id="clk:CGC53_00640"/>
<accession>A0A250F9M9</accession>
<dbReference type="SUPFAM" id="SSF52743">
    <property type="entry name" value="Subtilisin-like"/>
    <property type="match status" value="1"/>
</dbReference>
<feature type="domain" description="Peptidase S8/S53" evidence="7">
    <location>
        <begin position="181"/>
        <end position="429"/>
    </location>
</feature>
<evidence type="ECO:0000256" key="5">
    <source>
        <dbReference type="PROSITE-ProRule" id="PRU01240"/>
    </source>
</evidence>
<name>A0A250F9M9_9FLAO</name>
<dbReference type="InterPro" id="IPR022398">
    <property type="entry name" value="Peptidase_S8_His-AS"/>
</dbReference>
<dbReference type="PANTHER" id="PTHR43806:SF11">
    <property type="entry name" value="CEREVISIN-RELATED"/>
    <property type="match status" value="1"/>
</dbReference>
<dbReference type="PANTHER" id="PTHR43806">
    <property type="entry name" value="PEPTIDASE S8"/>
    <property type="match status" value="1"/>
</dbReference>
<proteinExistence type="inferred from homology"/>
<keyword evidence="6" id="KW-1133">Transmembrane helix</keyword>
<dbReference type="CDD" id="cd00306">
    <property type="entry name" value="Peptidases_S8_S53"/>
    <property type="match status" value="1"/>
</dbReference>
<evidence type="ECO:0000256" key="1">
    <source>
        <dbReference type="ARBA" id="ARBA00011073"/>
    </source>
</evidence>
<dbReference type="Gene3D" id="3.40.50.200">
    <property type="entry name" value="Peptidase S8/S53 domain"/>
    <property type="match status" value="1"/>
</dbReference>
<dbReference type="PROSITE" id="PS00138">
    <property type="entry name" value="SUBTILASE_SER"/>
    <property type="match status" value="1"/>
</dbReference>
<dbReference type="RefSeq" id="WP_095912903.1">
    <property type="nucleotide sequence ID" value="NZ_CP022384.1"/>
</dbReference>
<dbReference type="GO" id="GO:0006508">
    <property type="term" value="P:proteolysis"/>
    <property type="evidence" value="ECO:0007669"/>
    <property type="project" value="UniProtKB-KW"/>
</dbReference>